<dbReference type="Proteomes" id="UP000016935">
    <property type="component" value="Unassembled WGS sequence"/>
</dbReference>
<proteinExistence type="predicted"/>
<dbReference type="RefSeq" id="XP_008031280.1">
    <property type="nucleotide sequence ID" value="XM_008033089.1"/>
</dbReference>
<gene>
    <name evidence="1" type="ORF">SETTUDRAFT_36075</name>
</gene>
<sequence length="120" mass="13195">MAVVGCPISAPGWAGLGWPCCSCQYHIILHKQPLGSGEPATWPHSLALSSGGFKGDTAVGRGVVLSSNEKRGTHRAPLWRLFPEEKEEEEEEEEEEENKACYSRIGYVQATPHMGFLPWT</sequence>
<evidence type="ECO:0000313" key="2">
    <source>
        <dbReference type="Proteomes" id="UP000016935"/>
    </source>
</evidence>
<dbReference type="HOGENOM" id="CLU_2051102_0_0_1"/>
<dbReference type="EMBL" id="KB908877">
    <property type="protein sequence ID" value="EOA81200.1"/>
    <property type="molecule type" value="Genomic_DNA"/>
</dbReference>
<organism evidence="1 2">
    <name type="scientific">Exserohilum turcicum (strain 28A)</name>
    <name type="common">Northern leaf blight fungus</name>
    <name type="synonym">Setosphaeria turcica</name>
    <dbReference type="NCBI Taxonomy" id="671987"/>
    <lineage>
        <taxon>Eukaryota</taxon>
        <taxon>Fungi</taxon>
        <taxon>Dikarya</taxon>
        <taxon>Ascomycota</taxon>
        <taxon>Pezizomycotina</taxon>
        <taxon>Dothideomycetes</taxon>
        <taxon>Pleosporomycetidae</taxon>
        <taxon>Pleosporales</taxon>
        <taxon>Pleosporineae</taxon>
        <taxon>Pleosporaceae</taxon>
        <taxon>Exserohilum</taxon>
    </lineage>
</organism>
<dbReference type="AlphaFoldDB" id="R0I6H9"/>
<accession>R0I6H9</accession>
<protein>
    <submittedName>
        <fullName evidence="1">Uncharacterized protein</fullName>
    </submittedName>
</protein>
<name>R0I6H9_EXST2</name>
<dbReference type="GeneID" id="19404086"/>
<reference evidence="1 2" key="1">
    <citation type="journal article" date="2012" name="PLoS Pathog.">
        <title>Diverse lifestyles and strategies of plant pathogenesis encoded in the genomes of eighteen Dothideomycetes fungi.</title>
        <authorList>
            <person name="Ohm R.A."/>
            <person name="Feau N."/>
            <person name="Henrissat B."/>
            <person name="Schoch C.L."/>
            <person name="Horwitz B.A."/>
            <person name="Barry K.W."/>
            <person name="Condon B.J."/>
            <person name="Copeland A.C."/>
            <person name="Dhillon B."/>
            <person name="Glaser F."/>
            <person name="Hesse C.N."/>
            <person name="Kosti I."/>
            <person name="LaButti K."/>
            <person name="Lindquist E.A."/>
            <person name="Lucas S."/>
            <person name="Salamov A.A."/>
            <person name="Bradshaw R.E."/>
            <person name="Ciuffetti L."/>
            <person name="Hamelin R.C."/>
            <person name="Kema G.H.J."/>
            <person name="Lawrence C."/>
            <person name="Scott J.A."/>
            <person name="Spatafora J.W."/>
            <person name="Turgeon B.G."/>
            <person name="de Wit P.J.G.M."/>
            <person name="Zhong S."/>
            <person name="Goodwin S.B."/>
            <person name="Grigoriev I.V."/>
        </authorList>
    </citation>
    <scope>NUCLEOTIDE SEQUENCE [LARGE SCALE GENOMIC DNA]</scope>
    <source>
        <strain evidence="2">28A</strain>
    </source>
</reference>
<evidence type="ECO:0000313" key="1">
    <source>
        <dbReference type="EMBL" id="EOA81200.1"/>
    </source>
</evidence>
<reference evidence="1 2" key="2">
    <citation type="journal article" date="2013" name="PLoS Genet.">
        <title>Comparative genome structure, secondary metabolite, and effector coding capacity across Cochliobolus pathogens.</title>
        <authorList>
            <person name="Condon B.J."/>
            <person name="Leng Y."/>
            <person name="Wu D."/>
            <person name="Bushley K.E."/>
            <person name="Ohm R.A."/>
            <person name="Otillar R."/>
            <person name="Martin J."/>
            <person name="Schackwitz W."/>
            <person name="Grimwood J."/>
            <person name="MohdZainudin N."/>
            <person name="Xue C."/>
            <person name="Wang R."/>
            <person name="Manning V.A."/>
            <person name="Dhillon B."/>
            <person name="Tu Z.J."/>
            <person name="Steffenson B.J."/>
            <person name="Salamov A."/>
            <person name="Sun H."/>
            <person name="Lowry S."/>
            <person name="LaButti K."/>
            <person name="Han J."/>
            <person name="Copeland A."/>
            <person name="Lindquist E."/>
            <person name="Barry K."/>
            <person name="Schmutz J."/>
            <person name="Baker S.E."/>
            <person name="Ciuffetti L.M."/>
            <person name="Grigoriev I.V."/>
            <person name="Zhong S."/>
            <person name="Turgeon B.G."/>
        </authorList>
    </citation>
    <scope>NUCLEOTIDE SEQUENCE [LARGE SCALE GENOMIC DNA]</scope>
    <source>
        <strain evidence="2">28A</strain>
    </source>
</reference>
<keyword evidence="2" id="KW-1185">Reference proteome</keyword>